<sequence>MDLLPTVLSAVAASVAAVFAGVNLYLSGRREHVKWARDALVETFRAFLDASFQSKDAVKAAVRLSWSGGDPGRLAELRREAVAVEHEMRRLQTRLRLLTSSEVVASAHALRSAVAEYVAVLDAIDPVSAETDRELRRRLWTLREAFIAAAKGTLAL</sequence>
<dbReference type="AlphaFoldDB" id="A0A8J3X2G1"/>
<feature type="transmembrane region" description="Helical" evidence="1">
    <location>
        <begin position="6"/>
        <end position="26"/>
    </location>
</feature>
<comment type="caution">
    <text evidence="2">The sequence shown here is derived from an EMBL/GenBank/DDBJ whole genome shotgun (WGS) entry which is preliminary data.</text>
</comment>
<reference evidence="2" key="1">
    <citation type="submission" date="2021-01" db="EMBL/GenBank/DDBJ databases">
        <title>Whole genome shotgun sequence of Planosporangium mesophilum NBRC 109066.</title>
        <authorList>
            <person name="Komaki H."/>
            <person name="Tamura T."/>
        </authorList>
    </citation>
    <scope>NUCLEOTIDE SEQUENCE</scope>
    <source>
        <strain evidence="2">NBRC 109066</strain>
    </source>
</reference>
<dbReference type="Proteomes" id="UP000599074">
    <property type="component" value="Unassembled WGS sequence"/>
</dbReference>
<evidence type="ECO:0000313" key="3">
    <source>
        <dbReference type="Proteomes" id="UP000599074"/>
    </source>
</evidence>
<evidence type="ECO:0000313" key="2">
    <source>
        <dbReference type="EMBL" id="GII24364.1"/>
    </source>
</evidence>
<gene>
    <name evidence="2" type="ORF">Pme01_39610</name>
</gene>
<dbReference type="EMBL" id="BOON01000035">
    <property type="protein sequence ID" value="GII24364.1"/>
    <property type="molecule type" value="Genomic_DNA"/>
</dbReference>
<keyword evidence="3" id="KW-1185">Reference proteome</keyword>
<dbReference type="RefSeq" id="WP_168116666.1">
    <property type="nucleotide sequence ID" value="NZ_BOON01000035.1"/>
</dbReference>
<proteinExistence type="predicted"/>
<accession>A0A8J3X2G1</accession>
<keyword evidence="1" id="KW-0812">Transmembrane</keyword>
<protein>
    <submittedName>
        <fullName evidence="2">Uncharacterized protein</fullName>
    </submittedName>
</protein>
<keyword evidence="1" id="KW-0472">Membrane</keyword>
<keyword evidence="1" id="KW-1133">Transmembrane helix</keyword>
<organism evidence="2 3">
    <name type="scientific">Planosporangium mesophilum</name>
    <dbReference type="NCBI Taxonomy" id="689768"/>
    <lineage>
        <taxon>Bacteria</taxon>
        <taxon>Bacillati</taxon>
        <taxon>Actinomycetota</taxon>
        <taxon>Actinomycetes</taxon>
        <taxon>Micromonosporales</taxon>
        <taxon>Micromonosporaceae</taxon>
        <taxon>Planosporangium</taxon>
    </lineage>
</organism>
<name>A0A8J3X2G1_9ACTN</name>
<evidence type="ECO:0000256" key="1">
    <source>
        <dbReference type="SAM" id="Phobius"/>
    </source>
</evidence>